<keyword evidence="12" id="KW-0961">Cell wall biogenesis/degradation</keyword>
<evidence type="ECO:0000259" key="15">
    <source>
        <dbReference type="Pfam" id="PF03717"/>
    </source>
</evidence>
<dbReference type="GO" id="GO:0006508">
    <property type="term" value="P:proteolysis"/>
    <property type="evidence" value="ECO:0007669"/>
    <property type="project" value="UniProtKB-KW"/>
</dbReference>
<evidence type="ECO:0000256" key="8">
    <source>
        <dbReference type="ARBA" id="ARBA00022960"/>
    </source>
</evidence>
<dbReference type="GO" id="GO:0008360">
    <property type="term" value="P:regulation of cell shape"/>
    <property type="evidence" value="ECO:0007669"/>
    <property type="project" value="UniProtKB-KW"/>
</dbReference>
<dbReference type="GO" id="GO:0005886">
    <property type="term" value="C:plasma membrane"/>
    <property type="evidence" value="ECO:0007669"/>
    <property type="project" value="UniProtKB-SubCell"/>
</dbReference>
<dbReference type="Pfam" id="PF00905">
    <property type="entry name" value="Transpeptidase"/>
    <property type="match status" value="1"/>
</dbReference>
<keyword evidence="3" id="KW-1003">Cell membrane</keyword>
<evidence type="ECO:0000256" key="12">
    <source>
        <dbReference type="ARBA" id="ARBA00023316"/>
    </source>
</evidence>
<dbReference type="GO" id="GO:0009002">
    <property type="term" value="F:serine-type D-Ala-D-Ala carboxypeptidase activity"/>
    <property type="evidence" value="ECO:0007669"/>
    <property type="project" value="InterPro"/>
</dbReference>
<dbReference type="SUPFAM" id="SSF56601">
    <property type="entry name" value="beta-lactamase/transpeptidase-like"/>
    <property type="match status" value="1"/>
</dbReference>
<dbReference type="InterPro" id="IPR012338">
    <property type="entry name" value="Beta-lactam/transpept-like"/>
</dbReference>
<keyword evidence="8" id="KW-0133">Cell shape</keyword>
<feature type="domain" description="Penicillin-binding protein transpeptidase" evidence="14">
    <location>
        <begin position="331"/>
        <end position="657"/>
    </location>
</feature>
<evidence type="ECO:0000256" key="7">
    <source>
        <dbReference type="ARBA" id="ARBA00022801"/>
    </source>
</evidence>
<keyword evidence="4" id="KW-0997">Cell inner membrane</keyword>
<sequence length="668" mass="75084">MLNNKKIKNNVSNPFVIQSGKIKDGHINPAFRSAWAEDVFIADTKERELIGKSFEDSKLIVVGVFVVFFLSMLMAKTVWLQIVKGDYYYSAAEGNRIRTERIEPKRGVIYDRFHLPLVRNRANFMLYFIPFDLPDDYTERNRIFSELSEILGGIVPDDLEKMYGAISQDSLEAYQPLFIADNIEYEKAMKLYLLSDYWPGVVLSNRTNRDYLVYGLPDKEKQENFYYSLSHVMGYTGKINQDELKRFGQEYLPIDYIGKMGIEYFWENELKGKSGIKQIEVDALGKEKKIIGVSAPEDGHNLVLSLDAMAQIKLEEILKKHLEKLGLSKASAIILDPGNGEILSMVSLPAFDNNTFARGISKNEYDILINHPDKPLFNRSVSGEYPSGSTIKPVMAVAALQEKVISENTAFLSTGGIRIGEWFFPDWQSGGHGRTNVKKAIAQSVNTFFYYIGGGYEDFQGLGVDKIVEYERLFGLGSQLGVDIAGEASGFLPTREWKEEAKGERWYIGDTYHLSIGQGDLSVTPLQVAAFTGVFANGGKLYRPHFIREILSSEDEVISMVADDPIRADFIDSYNVHVVREGMRQTVSDGSARSMQSVPVPVAGKTGTAQWSSKKNTHAWFTGFAPYDNPELVITVLVEEGGEGSSVAVPIAKEFLEWYFGEYRKALD</sequence>
<evidence type="ECO:0000256" key="10">
    <source>
        <dbReference type="ARBA" id="ARBA00022989"/>
    </source>
</evidence>
<dbReference type="NCBIfam" id="TIGR03423">
    <property type="entry name" value="pbp2_mrdA"/>
    <property type="match status" value="1"/>
</dbReference>
<evidence type="ECO:0000256" key="9">
    <source>
        <dbReference type="ARBA" id="ARBA00022984"/>
    </source>
</evidence>
<feature type="transmembrane region" description="Helical" evidence="13">
    <location>
        <begin position="59"/>
        <end position="80"/>
    </location>
</feature>
<dbReference type="EMBL" id="LBUU01000005">
    <property type="protein sequence ID" value="KKQ70356.1"/>
    <property type="molecule type" value="Genomic_DNA"/>
</dbReference>
<dbReference type="InterPro" id="IPR050515">
    <property type="entry name" value="Beta-lactam/transpept"/>
</dbReference>
<comment type="subcellular location">
    <subcellularLocation>
        <location evidence="2">Cell membrane</location>
    </subcellularLocation>
    <subcellularLocation>
        <location evidence="1">Membrane</location>
        <topology evidence="1">Single-pass membrane protein</topology>
    </subcellularLocation>
</comment>
<dbReference type="GO" id="GO:0009252">
    <property type="term" value="P:peptidoglycan biosynthetic process"/>
    <property type="evidence" value="ECO:0007669"/>
    <property type="project" value="UniProtKB-KW"/>
</dbReference>
<dbReference type="InterPro" id="IPR005311">
    <property type="entry name" value="PBP_dimer"/>
</dbReference>
<protein>
    <submittedName>
        <fullName evidence="16">Penicillin-binding protein 2</fullName>
    </submittedName>
</protein>
<reference evidence="16 17" key="1">
    <citation type="journal article" date="2015" name="Nature">
        <title>rRNA introns, odd ribosomes, and small enigmatic genomes across a large radiation of phyla.</title>
        <authorList>
            <person name="Brown C.T."/>
            <person name="Hug L.A."/>
            <person name="Thomas B.C."/>
            <person name="Sharon I."/>
            <person name="Castelle C.J."/>
            <person name="Singh A."/>
            <person name="Wilkins M.J."/>
            <person name="Williams K.H."/>
            <person name="Banfield J.F."/>
        </authorList>
    </citation>
    <scope>NUCLEOTIDE SEQUENCE [LARGE SCALE GENOMIC DNA]</scope>
</reference>
<comment type="caution">
    <text evidence="16">The sequence shown here is derived from an EMBL/GenBank/DDBJ whole genome shotgun (WGS) entry which is preliminary data.</text>
</comment>
<feature type="domain" description="Penicillin-binding protein dimerisation" evidence="15">
    <location>
        <begin position="102"/>
        <end position="287"/>
    </location>
</feature>
<dbReference type="GO" id="GO:0008658">
    <property type="term" value="F:penicillin binding"/>
    <property type="evidence" value="ECO:0007669"/>
    <property type="project" value="InterPro"/>
</dbReference>
<keyword evidence="9" id="KW-0573">Peptidoglycan synthesis</keyword>
<evidence type="ECO:0000256" key="5">
    <source>
        <dbReference type="ARBA" id="ARBA00022670"/>
    </source>
</evidence>
<dbReference type="SUPFAM" id="SSF56519">
    <property type="entry name" value="Penicillin binding protein dimerisation domain"/>
    <property type="match status" value="1"/>
</dbReference>
<dbReference type="PATRIC" id="fig|1618638.3.peg.662"/>
<dbReference type="PANTHER" id="PTHR30627">
    <property type="entry name" value="PEPTIDOGLYCAN D,D-TRANSPEPTIDASE"/>
    <property type="match status" value="1"/>
</dbReference>
<name>A0A0G0MZS2_9BACT</name>
<dbReference type="PANTHER" id="PTHR30627:SF2">
    <property type="entry name" value="PEPTIDOGLYCAN D,D-TRANSPEPTIDASE MRDA"/>
    <property type="match status" value="1"/>
</dbReference>
<evidence type="ECO:0000256" key="2">
    <source>
        <dbReference type="ARBA" id="ARBA00004236"/>
    </source>
</evidence>
<proteinExistence type="predicted"/>
<keyword evidence="5" id="KW-0645">Protease</keyword>
<keyword evidence="6 13" id="KW-0812">Transmembrane</keyword>
<dbReference type="Proteomes" id="UP000034022">
    <property type="component" value="Unassembled WGS sequence"/>
</dbReference>
<evidence type="ECO:0000256" key="6">
    <source>
        <dbReference type="ARBA" id="ARBA00022692"/>
    </source>
</evidence>
<evidence type="ECO:0000313" key="16">
    <source>
        <dbReference type="EMBL" id="KKQ70356.1"/>
    </source>
</evidence>
<gene>
    <name evidence="16" type="ORF">US91_C0005G0061</name>
</gene>
<evidence type="ECO:0000313" key="17">
    <source>
        <dbReference type="Proteomes" id="UP000034022"/>
    </source>
</evidence>
<dbReference type="GO" id="GO:0071555">
    <property type="term" value="P:cell wall organization"/>
    <property type="evidence" value="ECO:0007669"/>
    <property type="project" value="UniProtKB-KW"/>
</dbReference>
<dbReference type="Gene3D" id="3.30.1390.30">
    <property type="entry name" value="Penicillin-binding protein 2a, domain 3"/>
    <property type="match status" value="1"/>
</dbReference>
<evidence type="ECO:0000256" key="3">
    <source>
        <dbReference type="ARBA" id="ARBA00022475"/>
    </source>
</evidence>
<dbReference type="Gene3D" id="3.40.710.10">
    <property type="entry name" value="DD-peptidase/beta-lactamase superfamily"/>
    <property type="match status" value="1"/>
</dbReference>
<dbReference type="GO" id="GO:0071972">
    <property type="term" value="F:peptidoglycan L,D-transpeptidase activity"/>
    <property type="evidence" value="ECO:0007669"/>
    <property type="project" value="TreeGrafter"/>
</dbReference>
<dbReference type="InterPro" id="IPR017790">
    <property type="entry name" value="Penicillin-binding_protein_2"/>
</dbReference>
<keyword evidence="7" id="KW-0378">Hydrolase</keyword>
<dbReference type="InterPro" id="IPR001460">
    <property type="entry name" value="PCN-bd_Tpept"/>
</dbReference>
<evidence type="ECO:0000256" key="13">
    <source>
        <dbReference type="SAM" id="Phobius"/>
    </source>
</evidence>
<accession>A0A0G0MZS2</accession>
<evidence type="ECO:0000256" key="1">
    <source>
        <dbReference type="ARBA" id="ARBA00004167"/>
    </source>
</evidence>
<dbReference type="InterPro" id="IPR036138">
    <property type="entry name" value="PBP_dimer_sf"/>
</dbReference>
<evidence type="ECO:0000256" key="4">
    <source>
        <dbReference type="ARBA" id="ARBA00022519"/>
    </source>
</evidence>
<evidence type="ECO:0000259" key="14">
    <source>
        <dbReference type="Pfam" id="PF00905"/>
    </source>
</evidence>
<dbReference type="AlphaFoldDB" id="A0A0G0MZS2"/>
<dbReference type="Pfam" id="PF03717">
    <property type="entry name" value="PBP_dimer"/>
    <property type="match status" value="1"/>
</dbReference>
<keyword evidence="11 13" id="KW-0472">Membrane</keyword>
<organism evidence="16 17">
    <name type="scientific">Candidatus Falkowbacteria bacterium GW2011_GWE1_38_31</name>
    <dbReference type="NCBI Taxonomy" id="1618638"/>
    <lineage>
        <taxon>Bacteria</taxon>
        <taxon>Candidatus Falkowiibacteriota</taxon>
    </lineage>
</organism>
<keyword evidence="10 13" id="KW-1133">Transmembrane helix</keyword>
<evidence type="ECO:0000256" key="11">
    <source>
        <dbReference type="ARBA" id="ARBA00023136"/>
    </source>
</evidence>
<dbReference type="Gene3D" id="3.90.1310.10">
    <property type="entry name" value="Penicillin-binding protein 2a (Domain 2)"/>
    <property type="match status" value="1"/>
</dbReference>